<organism evidence="3 4">
    <name type="scientific">Planotetraspora kaengkrachanensis</name>
    <dbReference type="NCBI Taxonomy" id="575193"/>
    <lineage>
        <taxon>Bacteria</taxon>
        <taxon>Bacillati</taxon>
        <taxon>Actinomycetota</taxon>
        <taxon>Actinomycetes</taxon>
        <taxon>Streptosporangiales</taxon>
        <taxon>Streptosporangiaceae</taxon>
        <taxon>Planotetraspora</taxon>
    </lineage>
</organism>
<reference evidence="3 4" key="1">
    <citation type="submission" date="2021-01" db="EMBL/GenBank/DDBJ databases">
        <title>Whole genome shotgun sequence of Planotetraspora kaengkrachanensis NBRC 104272.</title>
        <authorList>
            <person name="Komaki H."/>
            <person name="Tamura T."/>
        </authorList>
    </citation>
    <scope>NUCLEOTIDE SEQUENCE [LARGE SCALE GENOMIC DNA]</scope>
    <source>
        <strain evidence="3 4">NBRC 104272</strain>
    </source>
</reference>
<sequence length="418" mass="42403">MIVTLAASAAVAGLVICGIIAFAASENRGVQYARGMERRTPPRGPGVEGGGSVPGGAGGAHPAGPTAAGGDVEAPEDPRPGETGFDDPLSDEPLSDKPLPDDASGPDAPDGAAHTGDTGDTGDADDTDNAGGDGSAGRHDWSGLPLAPLVASPRPAPDDGVPRRGPDVIGRRAPRPGPGARPHPVPLVKFDAAGRTNAGNLGENADGYLIQEQLIAMADGITRATESRWASALALGAVVADQAGDTLDPRQALRDSLEFANATLRGKGEEIPELAGMATTLDVVMLAEVVGGWALVSAHVGSGSIFLFTAPDEGEMLTTPHSVGLDPIVRAVGATERVAGDVETTVVRPGALVVLASNGLTGVLSFPEIQAVVGRYFHAAPQACAEVLLRTAYRHGPKDDVTVVVARVVRVTGYVWGS</sequence>
<evidence type="ECO:0000313" key="3">
    <source>
        <dbReference type="EMBL" id="GIG78193.1"/>
    </source>
</evidence>
<dbReference type="InterPro" id="IPR001932">
    <property type="entry name" value="PPM-type_phosphatase-like_dom"/>
</dbReference>
<name>A0A8J3LXB9_9ACTN</name>
<keyword evidence="4" id="KW-1185">Reference proteome</keyword>
<dbReference type="AlphaFoldDB" id="A0A8J3LXB9"/>
<gene>
    <name evidence="3" type="ORF">Pka01_13200</name>
</gene>
<dbReference type="Proteomes" id="UP000630097">
    <property type="component" value="Unassembled WGS sequence"/>
</dbReference>
<feature type="domain" description="PPM-type phosphatase" evidence="2">
    <location>
        <begin position="191"/>
        <end position="408"/>
    </location>
</feature>
<feature type="compositionally biased region" description="Basic and acidic residues" evidence="1">
    <location>
        <begin position="156"/>
        <end position="170"/>
    </location>
</feature>
<comment type="caution">
    <text evidence="3">The sequence shown here is derived from an EMBL/GenBank/DDBJ whole genome shotgun (WGS) entry which is preliminary data.</text>
</comment>
<dbReference type="InterPro" id="IPR036457">
    <property type="entry name" value="PPM-type-like_dom_sf"/>
</dbReference>
<feature type="region of interest" description="Disordered" evidence="1">
    <location>
        <begin position="36"/>
        <end position="183"/>
    </location>
</feature>
<proteinExistence type="predicted"/>
<feature type="compositionally biased region" description="Gly residues" evidence="1">
    <location>
        <begin position="46"/>
        <end position="61"/>
    </location>
</feature>
<dbReference type="PROSITE" id="PS51746">
    <property type="entry name" value="PPM_2"/>
    <property type="match status" value="1"/>
</dbReference>
<accession>A0A8J3LXB9</accession>
<dbReference type="Gene3D" id="3.60.40.10">
    <property type="entry name" value="PPM-type phosphatase domain"/>
    <property type="match status" value="1"/>
</dbReference>
<evidence type="ECO:0000256" key="1">
    <source>
        <dbReference type="SAM" id="MobiDB-lite"/>
    </source>
</evidence>
<evidence type="ECO:0000259" key="2">
    <source>
        <dbReference type="PROSITE" id="PS51746"/>
    </source>
</evidence>
<feature type="compositionally biased region" description="Low complexity" evidence="1">
    <location>
        <begin position="101"/>
        <end position="118"/>
    </location>
</feature>
<dbReference type="SMART" id="SM00332">
    <property type="entry name" value="PP2Cc"/>
    <property type="match status" value="1"/>
</dbReference>
<protein>
    <recommendedName>
        <fullName evidence="2">PPM-type phosphatase domain-containing protein</fullName>
    </recommendedName>
</protein>
<evidence type="ECO:0000313" key="4">
    <source>
        <dbReference type="Proteomes" id="UP000630097"/>
    </source>
</evidence>
<dbReference type="RefSeq" id="WP_203881706.1">
    <property type="nucleotide sequence ID" value="NZ_BAABHH010000006.1"/>
</dbReference>
<dbReference type="SMART" id="SM00331">
    <property type="entry name" value="PP2C_SIG"/>
    <property type="match status" value="1"/>
</dbReference>
<dbReference type="EMBL" id="BONV01000004">
    <property type="protein sequence ID" value="GIG78193.1"/>
    <property type="molecule type" value="Genomic_DNA"/>
</dbReference>
<dbReference type="SUPFAM" id="SSF81606">
    <property type="entry name" value="PP2C-like"/>
    <property type="match status" value="1"/>
</dbReference>